<dbReference type="GO" id="GO:0003700">
    <property type="term" value="F:DNA-binding transcription factor activity"/>
    <property type="evidence" value="ECO:0007669"/>
    <property type="project" value="InterPro"/>
</dbReference>
<keyword evidence="4" id="KW-0804">Transcription</keyword>
<dbReference type="AlphaFoldDB" id="A0AAE3DWR3"/>
<evidence type="ECO:0000256" key="2">
    <source>
        <dbReference type="ARBA" id="ARBA00023125"/>
    </source>
</evidence>
<evidence type="ECO:0000256" key="3">
    <source>
        <dbReference type="ARBA" id="ARBA00023159"/>
    </source>
</evidence>
<dbReference type="InterPro" id="IPR018060">
    <property type="entry name" value="HTH_AraC"/>
</dbReference>
<dbReference type="Proteomes" id="UP001198242">
    <property type="component" value="Unassembled WGS sequence"/>
</dbReference>
<feature type="domain" description="HTH araC/xylS-type" evidence="5">
    <location>
        <begin position="175"/>
        <end position="273"/>
    </location>
</feature>
<accession>A0AAE3DWR3</accession>
<reference evidence="6 7" key="1">
    <citation type="submission" date="2021-10" db="EMBL/GenBank/DDBJ databases">
        <title>Anaerobic single-cell dispensing facilitates the cultivation of human gut bacteria.</title>
        <authorList>
            <person name="Afrizal A."/>
        </authorList>
    </citation>
    <scope>NUCLEOTIDE SEQUENCE [LARGE SCALE GENOMIC DNA]</scope>
    <source>
        <strain evidence="6 7">CLA-AA-H232</strain>
    </source>
</reference>
<evidence type="ECO:0000256" key="4">
    <source>
        <dbReference type="ARBA" id="ARBA00023163"/>
    </source>
</evidence>
<dbReference type="SUPFAM" id="SSF51215">
    <property type="entry name" value="Regulatory protein AraC"/>
    <property type="match status" value="1"/>
</dbReference>
<dbReference type="PROSITE" id="PS00041">
    <property type="entry name" value="HTH_ARAC_FAMILY_1"/>
    <property type="match status" value="1"/>
</dbReference>
<dbReference type="InterPro" id="IPR003313">
    <property type="entry name" value="AraC-bd"/>
</dbReference>
<dbReference type="Gene3D" id="1.10.10.60">
    <property type="entry name" value="Homeodomain-like"/>
    <property type="match status" value="2"/>
</dbReference>
<dbReference type="Gene3D" id="2.60.120.10">
    <property type="entry name" value="Jelly Rolls"/>
    <property type="match status" value="1"/>
</dbReference>
<dbReference type="GO" id="GO:0043565">
    <property type="term" value="F:sequence-specific DNA binding"/>
    <property type="evidence" value="ECO:0007669"/>
    <property type="project" value="InterPro"/>
</dbReference>
<evidence type="ECO:0000313" key="6">
    <source>
        <dbReference type="EMBL" id="MCC2209507.1"/>
    </source>
</evidence>
<protein>
    <submittedName>
        <fullName evidence="6">AraC family transcriptional regulator</fullName>
    </submittedName>
</protein>
<evidence type="ECO:0000259" key="5">
    <source>
        <dbReference type="PROSITE" id="PS01124"/>
    </source>
</evidence>
<evidence type="ECO:0000313" key="7">
    <source>
        <dbReference type="Proteomes" id="UP001198242"/>
    </source>
</evidence>
<dbReference type="InterPro" id="IPR037923">
    <property type="entry name" value="HTH-like"/>
</dbReference>
<dbReference type="InterPro" id="IPR009057">
    <property type="entry name" value="Homeodomain-like_sf"/>
</dbReference>
<comment type="caution">
    <text evidence="6">The sequence shown here is derived from an EMBL/GenBank/DDBJ whole genome shotgun (WGS) entry which is preliminary data.</text>
</comment>
<dbReference type="InterPro" id="IPR014710">
    <property type="entry name" value="RmlC-like_jellyroll"/>
</dbReference>
<dbReference type="PROSITE" id="PS01124">
    <property type="entry name" value="HTH_ARAC_FAMILY_2"/>
    <property type="match status" value="1"/>
</dbReference>
<name>A0AAE3DWR3_9FIRM</name>
<dbReference type="Pfam" id="PF12833">
    <property type="entry name" value="HTH_18"/>
    <property type="match status" value="1"/>
</dbReference>
<organism evidence="6 7">
    <name type="scientific">Hominilimicola fabiformis</name>
    <dbReference type="NCBI Taxonomy" id="2885356"/>
    <lineage>
        <taxon>Bacteria</taxon>
        <taxon>Bacillati</taxon>
        <taxon>Bacillota</taxon>
        <taxon>Clostridia</taxon>
        <taxon>Eubacteriales</taxon>
        <taxon>Oscillospiraceae</taxon>
        <taxon>Hominilimicola</taxon>
    </lineage>
</organism>
<keyword evidence="1" id="KW-0805">Transcription regulation</keyword>
<dbReference type="SUPFAM" id="SSF46689">
    <property type="entry name" value="Homeodomain-like"/>
    <property type="match status" value="2"/>
</dbReference>
<keyword evidence="2" id="KW-0238">DNA-binding</keyword>
<keyword evidence="7" id="KW-1185">Reference proteome</keyword>
<dbReference type="PANTHER" id="PTHR46796">
    <property type="entry name" value="HTH-TYPE TRANSCRIPTIONAL ACTIVATOR RHAS-RELATED"/>
    <property type="match status" value="1"/>
</dbReference>
<evidence type="ECO:0000256" key="1">
    <source>
        <dbReference type="ARBA" id="ARBA00023015"/>
    </source>
</evidence>
<dbReference type="Pfam" id="PF02311">
    <property type="entry name" value="AraC_binding"/>
    <property type="match status" value="1"/>
</dbReference>
<sequence length="281" mass="32929">MLNAVFFPFSEMYINHVKSSEKYDMKIQHYHDAYEIYLQADGERYLFLDDICYTLKQGDLVILKPFDIHYMESRDIDFYERYVLNFSSDMLSGILTKTETDILFDNIKSCVFHLNDEQFTLILDYFKKIDAFSNRIGLLSEKLALSSVFQLVSVIKDLSKNAEIITSQNTPSEIVTAIDYINNHYKEDINLDIITEVVHISKYHFSRLFHKATGATFLQYLYNVRLVNVHSLLAETNLNLNEIAIRTGFSSSAHLSRIFKQVYNVSPQKFRRMLKEKSKKQ</sequence>
<dbReference type="EMBL" id="JAJEQM010000002">
    <property type="protein sequence ID" value="MCC2209507.1"/>
    <property type="molecule type" value="Genomic_DNA"/>
</dbReference>
<dbReference type="RefSeq" id="WP_308455730.1">
    <property type="nucleotide sequence ID" value="NZ_JAJEQM010000002.1"/>
</dbReference>
<proteinExistence type="predicted"/>
<keyword evidence="3" id="KW-0010">Activator</keyword>
<dbReference type="InterPro" id="IPR018062">
    <property type="entry name" value="HTH_AraC-typ_CS"/>
</dbReference>
<dbReference type="SMART" id="SM00342">
    <property type="entry name" value="HTH_ARAC"/>
    <property type="match status" value="1"/>
</dbReference>
<dbReference type="InterPro" id="IPR050204">
    <property type="entry name" value="AraC_XylS_family_regulators"/>
</dbReference>
<gene>
    <name evidence="6" type="ORF">LKE05_01690</name>
</gene>